<protein>
    <recommendedName>
        <fullName evidence="1">DUF234 domain-containing protein</fullName>
    </recommendedName>
</protein>
<evidence type="ECO:0000313" key="2">
    <source>
        <dbReference type="EMBL" id="CAA9308606.1"/>
    </source>
</evidence>
<name>A0A6J4KPN9_9BACT</name>
<dbReference type="SUPFAM" id="SSF52980">
    <property type="entry name" value="Restriction endonuclease-like"/>
    <property type="match status" value="1"/>
</dbReference>
<feature type="domain" description="DUF234" evidence="1">
    <location>
        <begin position="121"/>
        <end position="209"/>
    </location>
</feature>
<dbReference type="PANTHER" id="PTHR34704:SF1">
    <property type="entry name" value="ATPASE"/>
    <property type="match status" value="1"/>
</dbReference>
<sequence length="276" mass="31755">MLGGIPYYLNLCDPEFTLRENIMDLVLTMGAPLSDEPNNLLQAELRDVTRYATILRSVADGCTDSGTIISRVRELKDSSALAPYVQKLAELRLIRIVRSLDATERERDRRYYLDDPFLAFWYRFYLPNVSPLAAGHWDEVWRHKIDPYMEDHMGGMFEWICRDYARRYINEVLPTAAQEVGQIWAASFDVDVVGRLLNGAAFAGECKWWSRPVGLNVLEHLRETVAHASYERDAAERYYLLFSRSGFTPELKRKARRDPNVRLIGPAELLGPPPAR</sequence>
<evidence type="ECO:0000259" key="1">
    <source>
        <dbReference type="Pfam" id="PF03008"/>
    </source>
</evidence>
<dbReference type="EMBL" id="CADCTV010000214">
    <property type="protein sequence ID" value="CAA9308606.1"/>
    <property type="molecule type" value="Genomic_DNA"/>
</dbReference>
<reference evidence="2" key="1">
    <citation type="submission" date="2020-02" db="EMBL/GenBank/DDBJ databases">
        <authorList>
            <person name="Meier V. D."/>
        </authorList>
    </citation>
    <scope>NUCLEOTIDE SEQUENCE</scope>
    <source>
        <strain evidence="2">AVDCRST_MAG89</strain>
    </source>
</reference>
<organism evidence="2">
    <name type="scientific">uncultured Gemmatimonadota bacterium</name>
    <dbReference type="NCBI Taxonomy" id="203437"/>
    <lineage>
        <taxon>Bacteria</taxon>
        <taxon>Pseudomonadati</taxon>
        <taxon>Gemmatimonadota</taxon>
        <taxon>environmental samples</taxon>
    </lineage>
</organism>
<dbReference type="AlphaFoldDB" id="A0A6J4KPN9"/>
<accession>A0A6J4KPN9</accession>
<proteinExistence type="predicted"/>
<gene>
    <name evidence="2" type="ORF">AVDCRST_MAG89-965</name>
</gene>
<dbReference type="PANTHER" id="PTHR34704">
    <property type="entry name" value="ATPASE"/>
    <property type="match status" value="1"/>
</dbReference>
<dbReference type="Pfam" id="PF03008">
    <property type="entry name" value="DUF234"/>
    <property type="match status" value="1"/>
</dbReference>
<dbReference type="InterPro" id="IPR011335">
    <property type="entry name" value="Restrct_endonuc-II-like"/>
</dbReference>
<dbReference type="InterPro" id="IPR004256">
    <property type="entry name" value="DUF234"/>
</dbReference>